<proteinExistence type="predicted"/>
<dbReference type="VEuPathDB" id="TrichDB:TRFO_06097"/>
<dbReference type="OrthoDB" id="276029at2759"/>
<keyword evidence="1" id="KW-0175">Coiled coil</keyword>
<feature type="coiled-coil region" evidence="1">
    <location>
        <begin position="29"/>
        <end position="161"/>
    </location>
</feature>
<organism evidence="2 3">
    <name type="scientific">Tritrichomonas foetus</name>
    <dbReference type="NCBI Taxonomy" id="1144522"/>
    <lineage>
        <taxon>Eukaryota</taxon>
        <taxon>Metamonada</taxon>
        <taxon>Parabasalia</taxon>
        <taxon>Tritrichomonadida</taxon>
        <taxon>Tritrichomonadidae</taxon>
        <taxon>Tritrichomonas</taxon>
    </lineage>
</organism>
<evidence type="ECO:0000256" key="1">
    <source>
        <dbReference type="SAM" id="Coils"/>
    </source>
</evidence>
<evidence type="ECO:0000313" key="3">
    <source>
        <dbReference type="Proteomes" id="UP000179807"/>
    </source>
</evidence>
<dbReference type="GO" id="GO:0060271">
    <property type="term" value="P:cilium assembly"/>
    <property type="evidence" value="ECO:0007669"/>
    <property type="project" value="InterPro"/>
</dbReference>
<dbReference type="RefSeq" id="XP_068358224.1">
    <property type="nucleotide sequence ID" value="XM_068492889.1"/>
</dbReference>
<dbReference type="GeneID" id="94827593"/>
<dbReference type="EMBL" id="MLAK01000771">
    <property type="protein sequence ID" value="OHT05088.1"/>
    <property type="molecule type" value="Genomic_DNA"/>
</dbReference>
<dbReference type="GO" id="GO:0042073">
    <property type="term" value="P:intraciliary transport"/>
    <property type="evidence" value="ECO:0007669"/>
    <property type="project" value="InterPro"/>
</dbReference>
<reference evidence="2" key="1">
    <citation type="submission" date="2016-10" db="EMBL/GenBank/DDBJ databases">
        <authorList>
            <person name="Benchimol M."/>
            <person name="Almeida L.G."/>
            <person name="Vasconcelos A.T."/>
            <person name="Perreira-Neves A."/>
            <person name="Rosa I.A."/>
            <person name="Tasca T."/>
            <person name="Bogo M.R."/>
            <person name="de Souza W."/>
        </authorList>
    </citation>
    <scope>NUCLEOTIDE SEQUENCE [LARGE SCALE GENOMIC DNA]</scope>
    <source>
        <strain evidence="2">K</strain>
    </source>
</reference>
<sequence length="516" mass="60796">MDEMKKRAYLSRYMEEVQIPEEIKVDPMISELLGQHRELREKFEFIQQEFENVGGTNVDELKASISDLEADKARLASRISSFKRKMEKVKNLELLLKLTSKLRNEGEREMKLQEQMQRLNDEKRLLLHRQQVATDRYKNMRVHMETKLNSLRTELDTLKNKDANNNSPDSQLVMAQKQVIAATLRLDQKEKQLSDIQKATKECEEKLQQRKNEGCIEIPSPNDFVVYVRNLKTKNETYKGYQTDIAGHRKELAILKRTEDIVREQQKTFHNEILIIERKRGITGFRETRQQLESVSSSKAEFDDIKGKTLEEMSKIVKEIQSRIKERQSELKPFVAKLQEQRKLKAQIESKYLVAKQKYLNIINEYDTASMELEEETRKLQNDIAIYHSKFHNVTQQFSCLERLNKRTRDESKAVDTGNCVSNEIKTYSDYLQKSARVLKKETKALKEQKKTLGNQNEHQQKQLDTFQSLQQLLKLKEKCQKDAAIKKANEIKQDEIERKKLDQIIDLRQTEILDI</sequence>
<dbReference type="PANTHER" id="PTHR15614:SF2">
    <property type="entry name" value="INTRAFLAGELLAR TRANSPORT PROTEIN 81 HOMOLOG"/>
    <property type="match status" value="1"/>
</dbReference>
<dbReference type="GO" id="GO:0015631">
    <property type="term" value="F:tubulin binding"/>
    <property type="evidence" value="ECO:0007669"/>
    <property type="project" value="InterPro"/>
</dbReference>
<dbReference type="InterPro" id="IPR029600">
    <property type="entry name" value="IFT81"/>
</dbReference>
<dbReference type="PANTHER" id="PTHR15614">
    <property type="entry name" value="INTRAFLAGELLAR TRANSPORT PROTEIN 81 HOMOLOG"/>
    <property type="match status" value="1"/>
</dbReference>
<comment type="caution">
    <text evidence="2">The sequence shown here is derived from an EMBL/GenBank/DDBJ whole genome shotgun (WGS) entry which is preliminary data.</text>
</comment>
<dbReference type="AlphaFoldDB" id="A0A1J4K2Q2"/>
<keyword evidence="3" id="KW-1185">Reference proteome</keyword>
<protein>
    <submittedName>
        <fullName evidence="2">Uncharacterized protein</fullName>
    </submittedName>
</protein>
<dbReference type="GO" id="GO:0030992">
    <property type="term" value="C:intraciliary transport particle B"/>
    <property type="evidence" value="ECO:0007669"/>
    <property type="project" value="InterPro"/>
</dbReference>
<feature type="coiled-coil region" evidence="1">
    <location>
        <begin position="186"/>
        <end position="213"/>
    </location>
</feature>
<evidence type="ECO:0000313" key="2">
    <source>
        <dbReference type="EMBL" id="OHT05088.1"/>
    </source>
</evidence>
<feature type="coiled-coil region" evidence="1">
    <location>
        <begin position="436"/>
        <end position="463"/>
    </location>
</feature>
<gene>
    <name evidence="2" type="ORF">TRFO_06097</name>
</gene>
<accession>A0A1J4K2Q2</accession>
<dbReference type="GO" id="GO:0036064">
    <property type="term" value="C:ciliary basal body"/>
    <property type="evidence" value="ECO:0007669"/>
    <property type="project" value="TreeGrafter"/>
</dbReference>
<name>A0A1J4K2Q2_9EUKA</name>
<dbReference type="Proteomes" id="UP000179807">
    <property type="component" value="Unassembled WGS sequence"/>
</dbReference>